<dbReference type="PIRSF" id="PIRSF006648">
    <property type="entry name" value="DrrB"/>
    <property type="match status" value="1"/>
</dbReference>
<dbReference type="InterPro" id="IPR047817">
    <property type="entry name" value="ABC2_TM_bact-type"/>
</dbReference>
<keyword evidence="5" id="KW-0046">Antibiotic resistance</keyword>
<evidence type="ECO:0000256" key="1">
    <source>
        <dbReference type="ARBA" id="ARBA00004141"/>
    </source>
</evidence>
<feature type="transmembrane region" description="Helical" evidence="6">
    <location>
        <begin position="81"/>
        <end position="102"/>
    </location>
</feature>
<protein>
    <recommendedName>
        <fullName evidence="6">Transport permease protein</fullName>
    </recommendedName>
</protein>
<sequence length="284" mass="30200">MTTSTVTDPTRSALPAGPFATFRAGLSDGMTIFLRNLLKLKHQPEQIVATFAFPLMSVILFGYVFGSAIPIPGGGNYREYLMPGLFVMSSVMGVMGSLMVIAKDNSLGVMDRFRSMPMARSAVPFGQTAADLVIAAGSLTIMAVCGLFFGWRAHNGIAATLAGFGLVLLLQYAVSWVGVFLGSLAKNEETAARIGPLIMPLTMISNVFVPTDGMPTVLRAIADWNPVSAATAACRELFGNPGLPVSSDAAWPLHHPVLTTVGWCAFLLAVFVPLSIRRFRNAGL</sequence>
<keyword evidence="3 6" id="KW-1133">Transmembrane helix</keyword>
<comment type="caution">
    <text evidence="6">Lacks conserved residue(s) required for the propagation of feature annotation.</text>
</comment>
<dbReference type="OMA" id="AQDTHRG"/>
<dbReference type="Proteomes" id="UP000030848">
    <property type="component" value="Unassembled WGS sequence"/>
</dbReference>
<proteinExistence type="inferred from homology"/>
<evidence type="ECO:0000256" key="3">
    <source>
        <dbReference type="ARBA" id="ARBA00022989"/>
    </source>
</evidence>
<dbReference type="Pfam" id="PF01061">
    <property type="entry name" value="ABC2_membrane"/>
    <property type="match status" value="1"/>
</dbReference>
<feature type="transmembrane region" description="Helical" evidence="6">
    <location>
        <begin position="157"/>
        <end position="179"/>
    </location>
</feature>
<dbReference type="PROSITE" id="PS51012">
    <property type="entry name" value="ABC_TM2"/>
    <property type="match status" value="1"/>
</dbReference>
<dbReference type="PANTHER" id="PTHR43229">
    <property type="entry name" value="NODULATION PROTEIN J"/>
    <property type="match status" value="1"/>
</dbReference>
<dbReference type="PANTHER" id="PTHR43229:SF2">
    <property type="entry name" value="NODULATION PROTEIN J"/>
    <property type="match status" value="1"/>
</dbReference>
<keyword evidence="6" id="KW-0813">Transport</keyword>
<reference evidence="8 9" key="1">
    <citation type="submission" date="2014-10" db="EMBL/GenBank/DDBJ databases">
        <title>Genome sequence of Micropolyspora internatus JCM3315.</title>
        <authorList>
            <person name="Shin S.-K."/>
            <person name="Yi H."/>
        </authorList>
    </citation>
    <scope>NUCLEOTIDE SEQUENCE [LARGE SCALE GENOMIC DNA]</scope>
    <source>
        <strain evidence="8 9">JCM 3315</strain>
    </source>
</reference>
<feature type="transmembrane region" description="Helical" evidence="6">
    <location>
        <begin position="123"/>
        <end position="151"/>
    </location>
</feature>
<keyword evidence="4 6" id="KW-0472">Membrane</keyword>
<dbReference type="AlphaFoldDB" id="A0A837D783"/>
<evidence type="ECO:0000256" key="2">
    <source>
        <dbReference type="ARBA" id="ARBA00022692"/>
    </source>
</evidence>
<dbReference type="InterPro" id="IPR000412">
    <property type="entry name" value="ABC_2_transport"/>
</dbReference>
<evidence type="ECO:0000256" key="4">
    <source>
        <dbReference type="ARBA" id="ARBA00023136"/>
    </source>
</evidence>
<name>A0A837D783_9PSEU</name>
<evidence type="ECO:0000313" key="9">
    <source>
        <dbReference type="Proteomes" id="UP000030848"/>
    </source>
</evidence>
<comment type="similarity">
    <text evidence="6">Belongs to the ABC-2 integral membrane protein family.</text>
</comment>
<feature type="domain" description="ABC transmembrane type-2" evidence="7">
    <location>
        <begin position="45"/>
        <end position="282"/>
    </location>
</feature>
<dbReference type="GO" id="GO:0043190">
    <property type="term" value="C:ATP-binding cassette (ABC) transporter complex"/>
    <property type="evidence" value="ECO:0007669"/>
    <property type="project" value="InterPro"/>
</dbReference>
<feature type="transmembrane region" description="Helical" evidence="6">
    <location>
        <begin position="47"/>
        <end position="69"/>
    </location>
</feature>
<gene>
    <name evidence="8" type="ORF">MINT15_24040</name>
</gene>
<dbReference type="InterPro" id="IPR051784">
    <property type="entry name" value="Nod_factor_ABC_transporter"/>
</dbReference>
<dbReference type="GO" id="GO:0046677">
    <property type="term" value="P:response to antibiotic"/>
    <property type="evidence" value="ECO:0007669"/>
    <property type="project" value="UniProtKB-KW"/>
</dbReference>
<organism evidence="8 9">
    <name type="scientific">Saccharomonospora viridis</name>
    <dbReference type="NCBI Taxonomy" id="1852"/>
    <lineage>
        <taxon>Bacteria</taxon>
        <taxon>Bacillati</taxon>
        <taxon>Actinomycetota</taxon>
        <taxon>Actinomycetes</taxon>
        <taxon>Pseudonocardiales</taxon>
        <taxon>Pseudonocardiaceae</taxon>
        <taxon>Saccharomonospora</taxon>
    </lineage>
</organism>
<comment type="caution">
    <text evidence="8">The sequence shown here is derived from an EMBL/GenBank/DDBJ whole genome shotgun (WGS) entry which is preliminary data.</text>
</comment>
<keyword evidence="6" id="KW-1003">Cell membrane</keyword>
<feature type="transmembrane region" description="Helical" evidence="6">
    <location>
        <begin position="257"/>
        <end position="276"/>
    </location>
</feature>
<evidence type="ECO:0000259" key="7">
    <source>
        <dbReference type="PROSITE" id="PS51012"/>
    </source>
</evidence>
<accession>A0A837D783</accession>
<evidence type="ECO:0000256" key="6">
    <source>
        <dbReference type="RuleBase" id="RU361157"/>
    </source>
</evidence>
<dbReference type="EMBL" id="JRZE01000005">
    <property type="protein sequence ID" value="KHF43679.1"/>
    <property type="molecule type" value="Genomic_DNA"/>
</dbReference>
<dbReference type="GO" id="GO:0140359">
    <property type="term" value="F:ABC-type transporter activity"/>
    <property type="evidence" value="ECO:0007669"/>
    <property type="project" value="InterPro"/>
</dbReference>
<dbReference type="InterPro" id="IPR013525">
    <property type="entry name" value="ABC2_TM"/>
</dbReference>
<keyword evidence="2 6" id="KW-0812">Transmembrane</keyword>
<evidence type="ECO:0000313" key="8">
    <source>
        <dbReference type="EMBL" id="KHF43679.1"/>
    </source>
</evidence>
<comment type="subcellular location">
    <subcellularLocation>
        <location evidence="6">Cell membrane</location>
        <topology evidence="6">Multi-pass membrane protein</topology>
    </subcellularLocation>
    <subcellularLocation>
        <location evidence="1">Membrane</location>
        <topology evidence="1">Multi-pass membrane protein</topology>
    </subcellularLocation>
</comment>
<evidence type="ECO:0000256" key="5">
    <source>
        <dbReference type="ARBA" id="ARBA00023251"/>
    </source>
</evidence>